<keyword evidence="1" id="KW-1133">Transmembrane helix</keyword>
<dbReference type="VEuPathDB" id="VectorBase:AFAF015076"/>
<dbReference type="Proteomes" id="UP000075886">
    <property type="component" value="Unassembled WGS sequence"/>
</dbReference>
<evidence type="ECO:0000313" key="2">
    <source>
        <dbReference type="EnsemblMetazoa" id="AFAF015076-PA"/>
    </source>
</evidence>
<evidence type="ECO:0000313" key="3">
    <source>
        <dbReference type="Proteomes" id="UP000075886"/>
    </source>
</evidence>
<dbReference type="AlphaFoldDB" id="A0A182QQW4"/>
<dbReference type="EMBL" id="AXCN02000629">
    <property type="status" value="NOT_ANNOTATED_CDS"/>
    <property type="molecule type" value="Genomic_DNA"/>
</dbReference>
<dbReference type="EMBL" id="AXCN02000630">
    <property type="status" value="NOT_ANNOTATED_CDS"/>
    <property type="molecule type" value="Genomic_DNA"/>
</dbReference>
<sequence>MAFQILPESSPAPDHHHHRVTVSFEYYQMPTLHRNRVDTICGFISRSVSRLVPPATVTFTLILILLAILYTNMNHGPSLLNVSNGPIILQSDWHTNMKGLCGGLEQAFLMQTRETMGPVRTVVDTVLPPCPRQSSHNLKNMPTVLHVQYVAHRGEVVFREIIE</sequence>
<name>A0A182QQW4_9DIPT</name>
<keyword evidence="1" id="KW-0472">Membrane</keyword>
<organism evidence="2 3">
    <name type="scientific">Anopheles farauti</name>
    <dbReference type="NCBI Taxonomy" id="69004"/>
    <lineage>
        <taxon>Eukaryota</taxon>
        <taxon>Metazoa</taxon>
        <taxon>Ecdysozoa</taxon>
        <taxon>Arthropoda</taxon>
        <taxon>Hexapoda</taxon>
        <taxon>Insecta</taxon>
        <taxon>Pterygota</taxon>
        <taxon>Neoptera</taxon>
        <taxon>Endopterygota</taxon>
        <taxon>Diptera</taxon>
        <taxon>Nematocera</taxon>
        <taxon>Culicoidea</taxon>
        <taxon>Culicidae</taxon>
        <taxon>Anophelinae</taxon>
        <taxon>Anopheles</taxon>
    </lineage>
</organism>
<evidence type="ECO:0000256" key="1">
    <source>
        <dbReference type="SAM" id="Phobius"/>
    </source>
</evidence>
<proteinExistence type="predicted"/>
<keyword evidence="1" id="KW-0812">Transmembrane</keyword>
<accession>A0A182QQW4</accession>
<reference evidence="3" key="1">
    <citation type="submission" date="2014-01" db="EMBL/GenBank/DDBJ databases">
        <title>The Genome Sequence of Anopheles farauti FAR1 (V2).</title>
        <authorList>
            <consortium name="The Broad Institute Genomics Platform"/>
            <person name="Neafsey D.E."/>
            <person name="Besansky N."/>
            <person name="Howell P."/>
            <person name="Walton C."/>
            <person name="Young S.K."/>
            <person name="Zeng Q."/>
            <person name="Gargeya S."/>
            <person name="Fitzgerald M."/>
            <person name="Haas B."/>
            <person name="Abouelleil A."/>
            <person name="Allen A.W."/>
            <person name="Alvarado L."/>
            <person name="Arachchi H.M."/>
            <person name="Berlin A.M."/>
            <person name="Chapman S.B."/>
            <person name="Gainer-Dewar J."/>
            <person name="Goldberg J."/>
            <person name="Griggs A."/>
            <person name="Gujja S."/>
            <person name="Hansen M."/>
            <person name="Howarth C."/>
            <person name="Imamovic A."/>
            <person name="Ireland A."/>
            <person name="Larimer J."/>
            <person name="McCowan C."/>
            <person name="Murphy C."/>
            <person name="Pearson M."/>
            <person name="Poon T.W."/>
            <person name="Priest M."/>
            <person name="Roberts A."/>
            <person name="Saif S."/>
            <person name="Shea T."/>
            <person name="Sisk P."/>
            <person name="Sykes S."/>
            <person name="Wortman J."/>
            <person name="Nusbaum C."/>
            <person name="Birren B."/>
        </authorList>
    </citation>
    <scope>NUCLEOTIDE SEQUENCE [LARGE SCALE GENOMIC DNA]</scope>
    <source>
        <strain evidence="3">FAR1</strain>
    </source>
</reference>
<dbReference type="EMBL" id="AXCN02000628">
    <property type="status" value="NOT_ANNOTATED_CDS"/>
    <property type="molecule type" value="Genomic_DNA"/>
</dbReference>
<feature type="transmembrane region" description="Helical" evidence="1">
    <location>
        <begin position="51"/>
        <end position="70"/>
    </location>
</feature>
<reference evidence="2" key="2">
    <citation type="submission" date="2020-05" db="UniProtKB">
        <authorList>
            <consortium name="EnsemblMetazoa"/>
        </authorList>
    </citation>
    <scope>IDENTIFICATION</scope>
    <source>
        <strain evidence="2">FAR1</strain>
    </source>
</reference>
<protein>
    <submittedName>
        <fullName evidence="2">Uncharacterized protein</fullName>
    </submittedName>
</protein>
<keyword evidence="3" id="KW-1185">Reference proteome</keyword>
<dbReference type="EnsemblMetazoa" id="AFAF015076-RA">
    <property type="protein sequence ID" value="AFAF015076-PA"/>
    <property type="gene ID" value="AFAF015076"/>
</dbReference>